<dbReference type="GO" id="GO:0009279">
    <property type="term" value="C:cell outer membrane"/>
    <property type="evidence" value="ECO:0007669"/>
    <property type="project" value="UniProtKB-SubCell"/>
</dbReference>
<dbReference type="InterPro" id="IPR036942">
    <property type="entry name" value="Beta-barrel_TonB_sf"/>
</dbReference>
<dbReference type="SUPFAM" id="SSF49464">
    <property type="entry name" value="Carboxypeptidase regulatory domain-like"/>
    <property type="match status" value="1"/>
</dbReference>
<name>A0A1H7S4V7_AQUAM</name>
<comment type="subcellular location">
    <subcellularLocation>
        <location evidence="1">Cell outer membrane</location>
    </subcellularLocation>
</comment>
<feature type="domain" description="Outer membrane protein beta-barrel" evidence="6">
    <location>
        <begin position="486"/>
        <end position="800"/>
    </location>
</feature>
<feature type="transmembrane region" description="Helical" evidence="4">
    <location>
        <begin position="21"/>
        <end position="40"/>
    </location>
</feature>
<reference evidence="7 8" key="1">
    <citation type="submission" date="2016-10" db="EMBL/GenBank/DDBJ databases">
        <authorList>
            <person name="de Groot N.N."/>
        </authorList>
    </citation>
    <scope>NUCLEOTIDE SEQUENCE [LARGE SCALE GENOMIC DNA]</scope>
    <source>
        <strain evidence="7 8">DSM 25232</strain>
    </source>
</reference>
<evidence type="ECO:0000256" key="2">
    <source>
        <dbReference type="ARBA" id="ARBA00023136"/>
    </source>
</evidence>
<sequence>MKIYHFGAIPRPKNSYGKLFFLMKLSFFFYLVFCFQLLGFNGFSQNSVTLEEENSSLQSIINKIEEQTSYTFIFSNDVIDVDQNFSIRVIKKDIAETLVLLFKDTTVSYKIKKNHIILSKAKKQDDDYTISGIVRDANTGETLLGASIIIKNNNNGIFTNEYGFYSITLPKGGYLLEISYLGYSTKTLDVELNNDLSIKIELKPSSNELDEVIIQTNQNNKSQVAPILGGTTNLTASEIKKLPSLLGEPDISRAVLTQPGISSIGEGTSGFNVRGGNVDQNLILLDEAPLYNTSHLFGLFSIFNADAVKILKLYKGEIPARFGGRASSVLEIRQKNGSLKRIKGEGGLGLLFSKLTIEGPIKKDKISFLASGRRSYFDVFFPLFRGNEAVDKFHFYDLNTKLSWNINKNNRLYVSGIFAADVLKFNQKEENGEGGFDTDLDLGWTNTTATIRWNHTFSNRLFSNITGIYSKYDFSLGQREDLREEEIEENIEETVERSIENWIFKPDFTYYLNPSTQMRFGLSGNLYQFVPKITGTAGKQVLDKEKALELAAYYSIQKQWNKLSLQTGLRYSWFANFGEENIAIYDPNLPQTQNSIIGNRSVKNNEISKTYFGLEPRISLKYDINDQKAFKIGYNRIFQYIHSINRQTITLPNDSWKPSGEHIAPLKVNQFSAGYAYDTKDQNYNFSIEGYYKTFDDIIVYKNGARLGVFDNLETELVAAKGFSYGLEFAAHKNKGKLTGNVNYTYSVSKRKTKSNFSSEQINRNTYFPSNFDRPHIFNLTANYKLSKKWEVGAFFTYQTGRPITEPNGRLIIDGDAFITYSDRNAFRIPNTHRADISFTYTPRDNPKTNWKGSWNFGLYNVYGRKNAFSVNSVFDNNQLETSQISFIAAPIPFISYNFKF</sequence>
<keyword evidence="3" id="KW-0998">Cell outer membrane</keyword>
<feature type="domain" description="TonB-dependent receptor plug" evidence="5">
    <location>
        <begin position="234"/>
        <end position="327"/>
    </location>
</feature>
<dbReference type="InterPro" id="IPR037066">
    <property type="entry name" value="Plug_dom_sf"/>
</dbReference>
<evidence type="ECO:0000256" key="4">
    <source>
        <dbReference type="SAM" id="Phobius"/>
    </source>
</evidence>
<evidence type="ECO:0000313" key="7">
    <source>
        <dbReference type="EMBL" id="SEL67543.1"/>
    </source>
</evidence>
<dbReference type="RefSeq" id="WP_091409993.1">
    <property type="nucleotide sequence ID" value="NZ_FOAB01000005.1"/>
</dbReference>
<dbReference type="Pfam" id="PF07715">
    <property type="entry name" value="Plug"/>
    <property type="match status" value="1"/>
</dbReference>
<evidence type="ECO:0000313" key="8">
    <source>
        <dbReference type="Proteomes" id="UP000198521"/>
    </source>
</evidence>
<dbReference type="Gene3D" id="2.170.130.10">
    <property type="entry name" value="TonB-dependent receptor, plug domain"/>
    <property type="match status" value="1"/>
</dbReference>
<keyword evidence="2 4" id="KW-0472">Membrane</keyword>
<dbReference type="Gene3D" id="2.60.40.1120">
    <property type="entry name" value="Carboxypeptidase-like, regulatory domain"/>
    <property type="match status" value="1"/>
</dbReference>
<evidence type="ECO:0000256" key="1">
    <source>
        <dbReference type="ARBA" id="ARBA00004442"/>
    </source>
</evidence>
<dbReference type="Gene3D" id="2.40.170.20">
    <property type="entry name" value="TonB-dependent receptor, beta-barrel domain"/>
    <property type="match status" value="1"/>
</dbReference>
<dbReference type="EMBL" id="FOAB01000005">
    <property type="protein sequence ID" value="SEL67543.1"/>
    <property type="molecule type" value="Genomic_DNA"/>
</dbReference>
<keyword evidence="8" id="KW-1185">Reference proteome</keyword>
<organism evidence="7 8">
    <name type="scientific">Aquimarina amphilecti</name>
    <dbReference type="NCBI Taxonomy" id="1038014"/>
    <lineage>
        <taxon>Bacteria</taxon>
        <taxon>Pseudomonadati</taxon>
        <taxon>Bacteroidota</taxon>
        <taxon>Flavobacteriia</taxon>
        <taxon>Flavobacteriales</taxon>
        <taxon>Flavobacteriaceae</taxon>
        <taxon>Aquimarina</taxon>
    </lineage>
</organism>
<gene>
    <name evidence="7" type="ORF">SAMN04487910_3001</name>
</gene>
<dbReference type="InterPro" id="IPR041700">
    <property type="entry name" value="OMP_b-brl_3"/>
</dbReference>
<protein>
    <submittedName>
        <fullName evidence="7">TonB-dependent Receptor Plug Domain</fullName>
    </submittedName>
</protein>
<evidence type="ECO:0000259" key="5">
    <source>
        <dbReference type="Pfam" id="PF07715"/>
    </source>
</evidence>
<proteinExistence type="predicted"/>
<evidence type="ECO:0000256" key="3">
    <source>
        <dbReference type="ARBA" id="ARBA00023237"/>
    </source>
</evidence>
<accession>A0A1H7S4V7</accession>
<dbReference type="Pfam" id="PF13715">
    <property type="entry name" value="CarbopepD_reg_2"/>
    <property type="match status" value="1"/>
</dbReference>
<keyword evidence="4" id="KW-0812">Transmembrane</keyword>
<dbReference type="SUPFAM" id="SSF56935">
    <property type="entry name" value="Porins"/>
    <property type="match status" value="1"/>
</dbReference>
<keyword evidence="4" id="KW-1133">Transmembrane helix</keyword>
<dbReference type="OrthoDB" id="9803050at2"/>
<dbReference type="AlphaFoldDB" id="A0A1H7S4V7"/>
<dbReference type="Pfam" id="PF14905">
    <property type="entry name" value="OMP_b-brl_3"/>
    <property type="match status" value="1"/>
</dbReference>
<evidence type="ECO:0000259" key="6">
    <source>
        <dbReference type="Pfam" id="PF14905"/>
    </source>
</evidence>
<keyword evidence="7" id="KW-0675">Receptor</keyword>
<dbReference type="STRING" id="1038014.SAMN04487910_3001"/>
<dbReference type="InterPro" id="IPR008969">
    <property type="entry name" value="CarboxyPept-like_regulatory"/>
</dbReference>
<dbReference type="Proteomes" id="UP000198521">
    <property type="component" value="Unassembled WGS sequence"/>
</dbReference>
<dbReference type="InterPro" id="IPR012910">
    <property type="entry name" value="Plug_dom"/>
</dbReference>